<gene>
    <name evidence="4" type="ORF">ACFQ11_19795</name>
</gene>
<dbReference type="RefSeq" id="WP_378300646.1">
    <property type="nucleotide sequence ID" value="NZ_JBHTJA010000039.1"/>
</dbReference>
<dbReference type="Pfam" id="PF13569">
    <property type="entry name" value="DUF4132"/>
    <property type="match status" value="1"/>
</dbReference>
<evidence type="ECO:0000256" key="1">
    <source>
        <dbReference type="SAM" id="MobiDB-lite"/>
    </source>
</evidence>
<protein>
    <submittedName>
        <fullName evidence="4">DUF4132 domain-containing protein</fullName>
    </submittedName>
</protein>
<feature type="region of interest" description="Disordered" evidence="1">
    <location>
        <begin position="148"/>
        <end position="168"/>
    </location>
</feature>
<comment type="caution">
    <text evidence="4">The sequence shown here is derived from an EMBL/GenBank/DDBJ whole genome shotgun (WGS) entry which is preliminary data.</text>
</comment>
<keyword evidence="5" id="KW-1185">Reference proteome</keyword>
<dbReference type="InterPro" id="IPR056639">
    <property type="entry name" value="DUF7737"/>
</dbReference>
<accession>A0ABW3EUR9</accession>
<feature type="compositionally biased region" description="Low complexity" evidence="1">
    <location>
        <begin position="148"/>
        <end position="161"/>
    </location>
</feature>
<dbReference type="Pfam" id="PF24879">
    <property type="entry name" value="DUF7737"/>
    <property type="match status" value="1"/>
</dbReference>
<dbReference type="InterPro" id="IPR025406">
    <property type="entry name" value="DUF4132"/>
</dbReference>
<evidence type="ECO:0000313" key="4">
    <source>
        <dbReference type="EMBL" id="MFD0902653.1"/>
    </source>
</evidence>
<proteinExistence type="predicted"/>
<feature type="domain" description="DUF4132" evidence="2">
    <location>
        <begin position="407"/>
        <end position="580"/>
    </location>
</feature>
<name>A0ABW3EUR9_9ACTN</name>
<evidence type="ECO:0000259" key="3">
    <source>
        <dbReference type="Pfam" id="PF24879"/>
    </source>
</evidence>
<dbReference type="Proteomes" id="UP001596972">
    <property type="component" value="Unassembled WGS sequence"/>
</dbReference>
<evidence type="ECO:0000259" key="2">
    <source>
        <dbReference type="Pfam" id="PF13569"/>
    </source>
</evidence>
<reference evidence="5" key="1">
    <citation type="journal article" date="2019" name="Int. J. Syst. Evol. Microbiol.">
        <title>The Global Catalogue of Microorganisms (GCM) 10K type strain sequencing project: providing services to taxonomists for standard genome sequencing and annotation.</title>
        <authorList>
            <consortium name="The Broad Institute Genomics Platform"/>
            <consortium name="The Broad Institute Genome Sequencing Center for Infectious Disease"/>
            <person name="Wu L."/>
            <person name="Ma J."/>
        </authorList>
    </citation>
    <scope>NUCLEOTIDE SEQUENCE [LARGE SCALE GENOMIC DNA]</scope>
    <source>
        <strain evidence="5">JCM 31202</strain>
    </source>
</reference>
<evidence type="ECO:0000313" key="5">
    <source>
        <dbReference type="Proteomes" id="UP001596972"/>
    </source>
</evidence>
<dbReference type="EMBL" id="JBHTJA010000039">
    <property type="protein sequence ID" value="MFD0902653.1"/>
    <property type="molecule type" value="Genomic_DNA"/>
</dbReference>
<organism evidence="4 5">
    <name type="scientific">Actinomadura sediminis</name>
    <dbReference type="NCBI Taxonomy" id="1038904"/>
    <lineage>
        <taxon>Bacteria</taxon>
        <taxon>Bacillati</taxon>
        <taxon>Actinomycetota</taxon>
        <taxon>Actinomycetes</taxon>
        <taxon>Streptosporangiales</taxon>
        <taxon>Thermomonosporaceae</taxon>
        <taxon>Actinomadura</taxon>
    </lineage>
</organism>
<sequence length="798" mass="85736">MDLAARLLRVLTAPAAEDERFVVTDAELAALPDAAVGDLLPAAYAVPGTVGAWAATSARFAVERAAAERQPAFAPEACRRMFDALVTGLPHRGWADLTLGTAALVRCTGPWPDLAGPARTLVRYLLDADDASAPLALLAVAGLAAPEPSATAPAASPANAAGGTRPERGGLLGEVVERLSRDAAPIARGEIEAIAGLRPSDRVRLTELDRRRTHTAPPPLPDAWHIAAGIPGYAAWAESALREAADRARAVQDGKIPYKADKAFAAGEVTALGRAARVALAADEPWLPALAERLLPDIAVAPTAAKTLPSQALLYEFVRAAQDVPTPELVAAIRNVRGLVRHAAVPPRLDRMLKKADAALAERTEVALRLPGLGFGPDGVLRRELGDHTAVVTIEGTAARLAFAKDGRGVRSVPAAVRRDHKEALAELRDLVKRVGAQLATLVRALEGGLAVRAPHPFGRWRDRLVRHPVAGPAVRALIWEVETEPGAWTAVLPETGALPDAPDDAAVRLWHPIGATAGEIRAWRDAVVERNVRQPFKQAFRETYRPTPAEEEAGTYSSRFAGHLVHYRRLFALFRARGWASRLLGPWDGGAEDEASRVLAGEWRIRFAHVLAEHGPDDLAGTGRVRFDRLAGGAWREAALADVPPAVFTEAMRDVDLFVSVTSIAADPEWTDGGPALAYWERAGFGDLDESARTRRDALARVLPRTKIAGRCALDDRFLTVRGELRTYKIHLGSANVLMEPDGAHLCVVSGRRPPGRVFLPFEEERLALILSKAFLLAADDRITDPSIREQIERGAR</sequence>
<feature type="domain" description="DUF7737" evidence="3">
    <location>
        <begin position="693"/>
        <end position="793"/>
    </location>
</feature>